<dbReference type="Gene3D" id="3.40.605.10">
    <property type="entry name" value="Aldehyde Dehydrogenase, Chain A, domain 1"/>
    <property type="match status" value="1"/>
</dbReference>
<comment type="similarity">
    <text evidence="1 4">Belongs to the aldehyde dehydrogenase family.</text>
</comment>
<comment type="caution">
    <text evidence="6">The sequence shown here is derived from an EMBL/GenBank/DDBJ whole genome shotgun (WGS) entry which is preliminary data.</text>
</comment>
<dbReference type="Proteomes" id="UP001205185">
    <property type="component" value="Unassembled WGS sequence"/>
</dbReference>
<dbReference type="PROSITE" id="PS00687">
    <property type="entry name" value="ALDEHYDE_DEHYDR_GLU"/>
    <property type="match status" value="1"/>
</dbReference>
<reference evidence="6 7" key="1">
    <citation type="submission" date="2022-06" db="EMBL/GenBank/DDBJ databases">
        <title>Genomic Encyclopedia of Archaeal and Bacterial Type Strains, Phase II (KMG-II): from individual species to whole genera.</title>
        <authorList>
            <person name="Goeker M."/>
        </authorList>
    </citation>
    <scope>NUCLEOTIDE SEQUENCE [LARGE SCALE GENOMIC DNA]</scope>
    <source>
        <strain evidence="6 7">DSM 44255</strain>
    </source>
</reference>
<name>A0ABT1IBH3_9PSEU</name>
<dbReference type="RefSeq" id="WP_253886967.1">
    <property type="nucleotide sequence ID" value="NZ_BAAAVB010000013.1"/>
</dbReference>
<gene>
    <name evidence="6" type="ORF">LV75_002482</name>
</gene>
<evidence type="ECO:0000256" key="2">
    <source>
        <dbReference type="ARBA" id="ARBA00023002"/>
    </source>
</evidence>
<evidence type="ECO:0000259" key="5">
    <source>
        <dbReference type="Pfam" id="PF00171"/>
    </source>
</evidence>
<evidence type="ECO:0000256" key="4">
    <source>
        <dbReference type="RuleBase" id="RU003345"/>
    </source>
</evidence>
<feature type="active site" evidence="3">
    <location>
        <position position="246"/>
    </location>
</feature>
<dbReference type="InterPro" id="IPR015590">
    <property type="entry name" value="Aldehyde_DH_dom"/>
</dbReference>
<keyword evidence="7" id="KW-1185">Reference proteome</keyword>
<keyword evidence="2 4" id="KW-0560">Oxidoreductase</keyword>
<feature type="domain" description="Aldehyde dehydrogenase" evidence="5">
    <location>
        <begin position="17"/>
        <end position="467"/>
    </location>
</feature>
<dbReference type="PANTHER" id="PTHR42991:SF1">
    <property type="entry name" value="ALDEHYDE DEHYDROGENASE"/>
    <property type="match status" value="1"/>
</dbReference>
<evidence type="ECO:0000256" key="1">
    <source>
        <dbReference type="ARBA" id="ARBA00009986"/>
    </source>
</evidence>
<dbReference type="InterPro" id="IPR029510">
    <property type="entry name" value="Ald_DH_CS_GLU"/>
</dbReference>
<proteinExistence type="inferred from homology"/>
<dbReference type="InterPro" id="IPR016163">
    <property type="entry name" value="Ald_DH_C"/>
</dbReference>
<dbReference type="SUPFAM" id="SSF53720">
    <property type="entry name" value="ALDH-like"/>
    <property type="match status" value="1"/>
</dbReference>
<dbReference type="Pfam" id="PF00171">
    <property type="entry name" value="Aldedh"/>
    <property type="match status" value="1"/>
</dbReference>
<evidence type="ECO:0000256" key="3">
    <source>
        <dbReference type="PROSITE-ProRule" id="PRU10007"/>
    </source>
</evidence>
<accession>A0ABT1IBH3</accession>
<dbReference type="Gene3D" id="3.40.309.10">
    <property type="entry name" value="Aldehyde Dehydrogenase, Chain A, domain 2"/>
    <property type="match status" value="1"/>
</dbReference>
<protein>
    <submittedName>
        <fullName evidence="6">Succinate semialdehyde dehydrogenase</fullName>
    </submittedName>
</protein>
<dbReference type="InterPro" id="IPR051020">
    <property type="entry name" value="ALDH-related_metabolic_enz"/>
</dbReference>
<dbReference type="EMBL" id="JAMTCO010000006">
    <property type="protein sequence ID" value="MCP2269981.1"/>
    <property type="molecule type" value="Genomic_DNA"/>
</dbReference>
<evidence type="ECO:0000313" key="7">
    <source>
        <dbReference type="Proteomes" id="UP001205185"/>
    </source>
</evidence>
<dbReference type="InterPro" id="IPR016162">
    <property type="entry name" value="Ald_DH_N"/>
</dbReference>
<evidence type="ECO:0000313" key="6">
    <source>
        <dbReference type="EMBL" id="MCP2269981.1"/>
    </source>
</evidence>
<sequence length="478" mass="50514">MTVPYWVAGKPSTSPIRLDVRHPADDSLVATTSLASAEDIETAIAAAAAARAETATLPAHVRATALMHVSTRLAERGEELARLITAENGKPIRWARVEVSRAVSTFRWAAEEARRWSGELQRLDTDPGSSGRVAMVRRVARGPVLGITPFNFPLNLVAHKVAPAIAVGAPFVLKPAPATPLSALALGEILAETDLPAGSWSILPTTNEVAGQLVTDPRLPVVSFTGSVEIGWSIRDAVPRKQVVLELGGNAAAVICPDYTADADLAYAAARIATFAMYSAGQSCIAVQRVFVPRTHYAAFVDLLVAAVERLTVGAPGDDATEVGPLIDTAAARRVHQWVEEALDAGATVRTGNDRVGTAFAPTVLTDVPRTAKVHREEVFGPVVTVDPVDSVDEAFAAVNDSRFGLQTGVFTHDLGTAFRAHARLEVGAVIVGDVPSFRADQMPYGGVKDSGTGREGVRSAMHDLTDDRVLVLTGVEL</sequence>
<organism evidence="6 7">
    <name type="scientific">Actinokineospora diospyrosa</name>
    <dbReference type="NCBI Taxonomy" id="103728"/>
    <lineage>
        <taxon>Bacteria</taxon>
        <taxon>Bacillati</taxon>
        <taxon>Actinomycetota</taxon>
        <taxon>Actinomycetes</taxon>
        <taxon>Pseudonocardiales</taxon>
        <taxon>Pseudonocardiaceae</taxon>
        <taxon>Actinokineospora</taxon>
    </lineage>
</organism>
<dbReference type="PANTHER" id="PTHR42991">
    <property type="entry name" value="ALDEHYDE DEHYDROGENASE"/>
    <property type="match status" value="1"/>
</dbReference>
<dbReference type="InterPro" id="IPR016161">
    <property type="entry name" value="Ald_DH/histidinol_DH"/>
</dbReference>